<dbReference type="SUPFAM" id="SSF52980">
    <property type="entry name" value="Restriction endonuclease-like"/>
    <property type="match status" value="1"/>
</dbReference>
<protein>
    <submittedName>
        <fullName evidence="2">Uma2 family endonuclease</fullName>
    </submittedName>
</protein>
<dbReference type="InterPro" id="IPR011335">
    <property type="entry name" value="Restrct_endonuc-II-like"/>
</dbReference>
<dbReference type="CDD" id="cd06260">
    <property type="entry name" value="DUF820-like"/>
    <property type="match status" value="1"/>
</dbReference>
<comment type="caution">
    <text evidence="2">The sequence shown here is derived from an EMBL/GenBank/DDBJ whole genome shotgun (WGS) entry which is preliminary data.</text>
</comment>
<proteinExistence type="predicted"/>
<dbReference type="InterPro" id="IPR012296">
    <property type="entry name" value="Nuclease_put_TT1808"/>
</dbReference>
<dbReference type="EMBL" id="PYBV01000016">
    <property type="protein sequence ID" value="PYC70378.1"/>
    <property type="molecule type" value="Genomic_DNA"/>
</dbReference>
<dbReference type="Proteomes" id="UP000248333">
    <property type="component" value="Unassembled WGS sequence"/>
</dbReference>
<keyword evidence="3" id="KW-1185">Reference proteome</keyword>
<dbReference type="PANTHER" id="PTHR35400">
    <property type="entry name" value="SLR1083 PROTEIN"/>
    <property type="match status" value="1"/>
</dbReference>
<dbReference type="Gene3D" id="3.90.1570.10">
    <property type="entry name" value="tt1808, chain A"/>
    <property type="match status" value="1"/>
</dbReference>
<evidence type="ECO:0000313" key="2">
    <source>
        <dbReference type="EMBL" id="PYC70378.1"/>
    </source>
</evidence>
<dbReference type="InterPro" id="IPR008538">
    <property type="entry name" value="Uma2"/>
</dbReference>
<dbReference type="GO" id="GO:0004519">
    <property type="term" value="F:endonuclease activity"/>
    <property type="evidence" value="ECO:0007669"/>
    <property type="project" value="UniProtKB-KW"/>
</dbReference>
<dbReference type="OrthoDB" id="9799703at2"/>
<feature type="domain" description="Putative restriction endonuclease" evidence="1">
    <location>
        <begin position="10"/>
        <end position="176"/>
    </location>
</feature>
<keyword evidence="2" id="KW-0255">Endonuclease</keyword>
<name>A0A318P2K8_9ACTN</name>
<dbReference type="AlphaFoldDB" id="A0A318P2K8"/>
<keyword evidence="2" id="KW-0378">Hydrolase</keyword>
<keyword evidence="2" id="KW-0540">Nuclease</keyword>
<evidence type="ECO:0000313" key="3">
    <source>
        <dbReference type="Proteomes" id="UP000248333"/>
    </source>
</evidence>
<evidence type="ECO:0000259" key="1">
    <source>
        <dbReference type="Pfam" id="PF05685"/>
    </source>
</evidence>
<gene>
    <name evidence="2" type="ORF">C7C45_13410</name>
</gene>
<sequence>MRQQRADYTLEDLLTLPDDAPRVELVDGVIQVTPSPTLGHQDISFLLRLWLHSRVPGHLRVAQAMGVGLSFNTSRQPDVLLCHSEVKSDRSRLRAEDVVLAVEIVSPGTRRIDRFAKPGEYAAAGIPFYWRLEQDPVHVYAYRIGDRVGPGGERQYELVADGADVIELTEPFDIKLPIAEITP</sequence>
<dbReference type="PANTHER" id="PTHR35400:SF3">
    <property type="entry name" value="SLL1072 PROTEIN"/>
    <property type="match status" value="1"/>
</dbReference>
<accession>A0A318P2K8</accession>
<dbReference type="Pfam" id="PF05685">
    <property type="entry name" value="Uma2"/>
    <property type="match status" value="1"/>
</dbReference>
<organism evidence="2 3">
    <name type="scientific">Micromonospora arborensis</name>
    <dbReference type="NCBI Taxonomy" id="2116518"/>
    <lineage>
        <taxon>Bacteria</taxon>
        <taxon>Bacillati</taxon>
        <taxon>Actinomycetota</taxon>
        <taxon>Actinomycetes</taxon>
        <taxon>Micromonosporales</taxon>
        <taxon>Micromonosporaceae</taxon>
        <taxon>Micromonospora</taxon>
    </lineage>
</organism>
<reference evidence="2 3" key="1">
    <citation type="submission" date="2018-03" db="EMBL/GenBank/DDBJ databases">
        <title>Bioinformatic expansion and discovery of thiopeptide antibiotics.</title>
        <authorList>
            <person name="Schwalen C.J."/>
            <person name="Hudson G.A."/>
            <person name="Mitchell D.A."/>
        </authorList>
    </citation>
    <scope>NUCLEOTIDE SEQUENCE [LARGE SCALE GENOMIC DNA]</scope>
    <source>
        <strain evidence="2 3">NRRL 8041</strain>
    </source>
</reference>